<keyword evidence="6 8" id="KW-0648">Protein biosynthesis</keyword>
<dbReference type="eggNOG" id="COG0223">
    <property type="taxonomic scope" value="Bacteria"/>
</dbReference>
<dbReference type="GO" id="GO:0005829">
    <property type="term" value="C:cytosol"/>
    <property type="evidence" value="ECO:0007669"/>
    <property type="project" value="TreeGrafter"/>
</dbReference>
<gene>
    <name evidence="8" type="primary">fmt</name>
    <name evidence="11" type="ORF">FD35_GL000333</name>
</gene>
<dbReference type="CDD" id="cd08704">
    <property type="entry name" value="Met_tRNA_FMT_C"/>
    <property type="match status" value="1"/>
</dbReference>
<dbReference type="AlphaFoldDB" id="A0A0R1RWB9"/>
<dbReference type="Gene3D" id="3.40.50.170">
    <property type="entry name" value="Formyl transferase, N-terminal domain"/>
    <property type="match status" value="1"/>
</dbReference>
<dbReference type="NCBIfam" id="TIGR00460">
    <property type="entry name" value="fmt"/>
    <property type="match status" value="1"/>
</dbReference>
<dbReference type="Proteomes" id="UP000051999">
    <property type="component" value="Unassembled WGS sequence"/>
</dbReference>
<dbReference type="RefSeq" id="WP_017261778.1">
    <property type="nucleotide sequence ID" value="NZ_AUAW01000001.1"/>
</dbReference>
<evidence type="ECO:0000256" key="5">
    <source>
        <dbReference type="ARBA" id="ARBA00022679"/>
    </source>
</evidence>
<dbReference type="InterPro" id="IPR036477">
    <property type="entry name" value="Formyl_transf_N_sf"/>
</dbReference>
<dbReference type="InterPro" id="IPR005794">
    <property type="entry name" value="Fmt"/>
</dbReference>
<dbReference type="OrthoDB" id="9802815at2"/>
<name>A0A0R1RWB9_9LACO</name>
<dbReference type="EMBL" id="AZFF01000001">
    <property type="protein sequence ID" value="KRL57320.1"/>
    <property type="molecule type" value="Genomic_DNA"/>
</dbReference>
<proteinExistence type="inferred from homology"/>
<evidence type="ECO:0000256" key="4">
    <source>
        <dbReference type="ARBA" id="ARBA00016014"/>
    </source>
</evidence>
<comment type="function">
    <text evidence="1 8">Attaches a formyl group to the free amino group of methionyl-tRNA(fMet). The formyl group appears to play a dual role in the initiator identity of N-formylmethionyl-tRNA by promoting its recognition by IF2 and preventing the misappropriation of this tRNA by the elongation apparatus.</text>
</comment>
<organism evidence="11 12">
    <name type="scientific">Furfurilactobacillus rossiae DSM 15814</name>
    <dbReference type="NCBI Taxonomy" id="1114972"/>
    <lineage>
        <taxon>Bacteria</taxon>
        <taxon>Bacillati</taxon>
        <taxon>Bacillota</taxon>
        <taxon>Bacilli</taxon>
        <taxon>Lactobacillales</taxon>
        <taxon>Lactobacillaceae</taxon>
        <taxon>Furfurilactobacillus</taxon>
    </lineage>
</organism>
<dbReference type="InterPro" id="IPR011034">
    <property type="entry name" value="Formyl_transferase-like_C_sf"/>
</dbReference>
<protein>
    <recommendedName>
        <fullName evidence="4 8">Methionyl-tRNA formyltransferase</fullName>
        <ecNumber evidence="3 8">2.1.2.9</ecNumber>
    </recommendedName>
</protein>
<dbReference type="Pfam" id="PF02911">
    <property type="entry name" value="Formyl_trans_C"/>
    <property type="match status" value="1"/>
</dbReference>
<accession>A0A0R1RWB9</accession>
<dbReference type="HAMAP" id="MF_00182">
    <property type="entry name" value="Formyl_trans"/>
    <property type="match status" value="1"/>
</dbReference>
<dbReference type="CDD" id="cd08646">
    <property type="entry name" value="FMT_core_Met-tRNA-FMT_N"/>
    <property type="match status" value="1"/>
</dbReference>
<evidence type="ECO:0000256" key="7">
    <source>
        <dbReference type="ARBA" id="ARBA00048558"/>
    </source>
</evidence>
<comment type="caution">
    <text evidence="11">The sequence shown here is derived from an EMBL/GenBank/DDBJ whole genome shotgun (WGS) entry which is preliminary data.</text>
</comment>
<dbReference type="STRING" id="1114972.FD35_GL000333"/>
<dbReference type="PANTHER" id="PTHR11138:SF5">
    <property type="entry name" value="METHIONYL-TRNA FORMYLTRANSFERASE, MITOCHONDRIAL"/>
    <property type="match status" value="1"/>
</dbReference>
<feature type="domain" description="Formyl transferase C-terminal" evidence="10">
    <location>
        <begin position="203"/>
        <end position="302"/>
    </location>
</feature>
<dbReference type="Pfam" id="PF00551">
    <property type="entry name" value="Formyl_trans_N"/>
    <property type="match status" value="1"/>
</dbReference>
<evidence type="ECO:0000256" key="3">
    <source>
        <dbReference type="ARBA" id="ARBA00012261"/>
    </source>
</evidence>
<evidence type="ECO:0000256" key="2">
    <source>
        <dbReference type="ARBA" id="ARBA00010699"/>
    </source>
</evidence>
<dbReference type="PANTHER" id="PTHR11138">
    <property type="entry name" value="METHIONYL-TRNA FORMYLTRANSFERASE"/>
    <property type="match status" value="1"/>
</dbReference>
<dbReference type="InterPro" id="IPR037022">
    <property type="entry name" value="Formyl_trans_C_sf"/>
</dbReference>
<keyword evidence="5 8" id="KW-0808">Transferase</keyword>
<reference evidence="11 12" key="1">
    <citation type="journal article" date="2015" name="Genome Announc.">
        <title>Expanding the biotechnology potential of lactobacilli through comparative genomics of 213 strains and associated genera.</title>
        <authorList>
            <person name="Sun Z."/>
            <person name="Harris H.M."/>
            <person name="McCann A."/>
            <person name="Guo C."/>
            <person name="Argimon S."/>
            <person name="Zhang W."/>
            <person name="Yang X."/>
            <person name="Jeffery I.B."/>
            <person name="Cooney J.C."/>
            <person name="Kagawa T.F."/>
            <person name="Liu W."/>
            <person name="Song Y."/>
            <person name="Salvetti E."/>
            <person name="Wrobel A."/>
            <person name="Rasinkangas P."/>
            <person name="Parkhill J."/>
            <person name="Rea M.C."/>
            <person name="O'Sullivan O."/>
            <person name="Ritari J."/>
            <person name="Douillard F.P."/>
            <person name="Paul Ross R."/>
            <person name="Yang R."/>
            <person name="Briner A.E."/>
            <person name="Felis G.E."/>
            <person name="de Vos W.M."/>
            <person name="Barrangou R."/>
            <person name="Klaenhammer T.R."/>
            <person name="Caufield P.W."/>
            <person name="Cui Y."/>
            <person name="Zhang H."/>
            <person name="O'Toole P.W."/>
        </authorList>
    </citation>
    <scope>NUCLEOTIDE SEQUENCE [LARGE SCALE GENOMIC DNA]</scope>
    <source>
        <strain evidence="11 12">DSM 15814</strain>
    </source>
</reference>
<comment type="catalytic activity">
    <reaction evidence="7 8">
        <text>L-methionyl-tRNA(fMet) + (6R)-10-formyltetrahydrofolate = N-formyl-L-methionyl-tRNA(fMet) + (6S)-5,6,7,8-tetrahydrofolate + H(+)</text>
        <dbReference type="Rhea" id="RHEA:24380"/>
        <dbReference type="Rhea" id="RHEA-COMP:9952"/>
        <dbReference type="Rhea" id="RHEA-COMP:9953"/>
        <dbReference type="ChEBI" id="CHEBI:15378"/>
        <dbReference type="ChEBI" id="CHEBI:57453"/>
        <dbReference type="ChEBI" id="CHEBI:78530"/>
        <dbReference type="ChEBI" id="CHEBI:78844"/>
        <dbReference type="ChEBI" id="CHEBI:195366"/>
        <dbReference type="EC" id="2.1.2.9"/>
    </reaction>
</comment>
<evidence type="ECO:0000259" key="10">
    <source>
        <dbReference type="Pfam" id="PF02911"/>
    </source>
</evidence>
<dbReference type="SUPFAM" id="SSF50486">
    <property type="entry name" value="FMT C-terminal domain-like"/>
    <property type="match status" value="1"/>
</dbReference>
<dbReference type="EC" id="2.1.2.9" evidence="3 8"/>
<evidence type="ECO:0000256" key="1">
    <source>
        <dbReference type="ARBA" id="ARBA00002606"/>
    </source>
</evidence>
<dbReference type="InterPro" id="IPR005793">
    <property type="entry name" value="Formyl_trans_C"/>
</dbReference>
<evidence type="ECO:0000313" key="12">
    <source>
        <dbReference type="Proteomes" id="UP000051999"/>
    </source>
</evidence>
<sequence length="321" mass="35152">MTKIVFMGTPAFSTPILESLIEKYDVAAVMTQPDRPVGRKHVLTPSPVKKVALAHNIEVLQPEKVSKSPEMQRVIDIAPDFIVTAAFGQFLPTKLLKAAKVAAVNVHASLLPLYRGGAPVHYAIMNGDKETGVSIMYMIRQMDAGNVISQVKCPITQADDTGSMFDKLSLAGRDLLLKTLPTLIEGPVDGIKQDERAVTFSPNISRAQEEIDWTHTASEIDWQVRGLRPFPTAYVVMDNVRTKILDVTVLADQQTTQVPGTVVNRTKHELDVAAGQGTVLRINRLQPAGHPQMAITDFLNGADTQFEVGKQIMKMKFGATN</sequence>
<feature type="domain" description="Formyl transferase N-terminal" evidence="9">
    <location>
        <begin position="3"/>
        <end position="178"/>
    </location>
</feature>
<dbReference type="SUPFAM" id="SSF53328">
    <property type="entry name" value="Formyltransferase"/>
    <property type="match status" value="1"/>
</dbReference>
<evidence type="ECO:0000259" key="9">
    <source>
        <dbReference type="Pfam" id="PF00551"/>
    </source>
</evidence>
<dbReference type="InterPro" id="IPR041711">
    <property type="entry name" value="Met-tRNA-FMT_N"/>
</dbReference>
<comment type="similarity">
    <text evidence="2 8">Belongs to the Fmt family.</text>
</comment>
<feature type="binding site" evidence="8">
    <location>
        <begin position="109"/>
        <end position="112"/>
    </location>
    <ligand>
        <name>(6S)-5,6,7,8-tetrahydrofolate</name>
        <dbReference type="ChEBI" id="CHEBI:57453"/>
    </ligand>
</feature>
<dbReference type="InterPro" id="IPR002376">
    <property type="entry name" value="Formyl_transf_N"/>
</dbReference>
<evidence type="ECO:0000313" key="11">
    <source>
        <dbReference type="EMBL" id="KRL57320.1"/>
    </source>
</evidence>
<keyword evidence="12" id="KW-1185">Reference proteome</keyword>
<dbReference type="FunFam" id="3.40.50.170:FF:000004">
    <property type="entry name" value="Methionyl-tRNA formyltransferase"/>
    <property type="match status" value="1"/>
</dbReference>
<evidence type="ECO:0000256" key="8">
    <source>
        <dbReference type="HAMAP-Rule" id="MF_00182"/>
    </source>
</evidence>
<dbReference type="Gene3D" id="3.10.25.10">
    <property type="entry name" value="Formyl transferase, C-terminal domain"/>
    <property type="match status" value="1"/>
</dbReference>
<dbReference type="GO" id="GO:0004479">
    <property type="term" value="F:methionyl-tRNA formyltransferase activity"/>
    <property type="evidence" value="ECO:0007669"/>
    <property type="project" value="UniProtKB-UniRule"/>
</dbReference>
<evidence type="ECO:0000256" key="6">
    <source>
        <dbReference type="ARBA" id="ARBA00022917"/>
    </source>
</evidence>
<dbReference type="InterPro" id="IPR044135">
    <property type="entry name" value="Met-tRNA-FMT_C"/>
</dbReference>
<dbReference type="PATRIC" id="fig|1114972.6.peg.333"/>